<protein>
    <submittedName>
        <fullName evidence="1">Uncharacterized protein</fullName>
    </submittedName>
</protein>
<name>A0ABQ3WBT9_9ACTN</name>
<dbReference type="EMBL" id="BOMF01000011">
    <property type="protein sequence ID" value="GID43502.1"/>
    <property type="molecule type" value="Genomic_DNA"/>
</dbReference>
<reference evidence="1" key="1">
    <citation type="submission" date="2021-01" db="EMBL/GenBank/DDBJ databases">
        <title>Whole genome shotgun sequence of Actinoplanes capillaceus NBRC 16408.</title>
        <authorList>
            <person name="Komaki H."/>
            <person name="Tamura T."/>
        </authorList>
    </citation>
    <scope>NUCLEOTIDE SEQUENCE [LARGE SCALE GENOMIC DNA]</scope>
    <source>
        <strain evidence="1">NBRC 16408</strain>
    </source>
</reference>
<accession>A0ABQ3WBT9</accession>
<proteinExistence type="predicted"/>
<evidence type="ECO:0000313" key="1">
    <source>
        <dbReference type="EMBL" id="GID43502.1"/>
    </source>
</evidence>
<sequence>MSYQVTDTYDGIDQAMRLMRDAMKGMPERHRYMRHYDDVRRSVAVLLILLEEATPWLDETSRAEQSTSRAKTLLASLR</sequence>
<organism evidence="1">
    <name type="scientific">Actinoplanes campanulatus</name>
    <dbReference type="NCBI Taxonomy" id="113559"/>
    <lineage>
        <taxon>Bacteria</taxon>
        <taxon>Bacillati</taxon>
        <taxon>Actinomycetota</taxon>
        <taxon>Actinomycetes</taxon>
        <taxon>Micromonosporales</taxon>
        <taxon>Micromonosporaceae</taxon>
        <taxon>Actinoplanes</taxon>
    </lineage>
</organism>
<gene>
    <name evidence="1" type="ORF">Aca07nite_07770</name>
</gene>
<comment type="caution">
    <text evidence="1">The sequence shown here is derived from an EMBL/GenBank/DDBJ whole genome shotgun (WGS) entry which is preliminary data.</text>
</comment>
<dbReference type="RefSeq" id="WP_204294044.1">
    <property type="nucleotide sequence ID" value="NZ_BAAAGQ010000001.1"/>
</dbReference>